<dbReference type="SUPFAM" id="SSF56436">
    <property type="entry name" value="C-type lectin-like"/>
    <property type="match status" value="1"/>
</dbReference>
<dbReference type="Proteomes" id="UP001363151">
    <property type="component" value="Unassembled WGS sequence"/>
</dbReference>
<keyword evidence="5" id="KW-1185">Reference proteome</keyword>
<comment type="caution">
    <text evidence="4">The sequence shown here is derived from an EMBL/GenBank/DDBJ whole genome shotgun (WGS) entry which is preliminary data.</text>
</comment>
<dbReference type="PANTHER" id="PTHR23150:SF19">
    <property type="entry name" value="FORMYLGLYCINE-GENERATING ENZYME"/>
    <property type="match status" value="1"/>
</dbReference>
<dbReference type="InterPro" id="IPR051043">
    <property type="entry name" value="Sulfatase_Mod_Factor_Kinase"/>
</dbReference>
<dbReference type="InterPro" id="IPR005532">
    <property type="entry name" value="SUMF_dom"/>
</dbReference>
<dbReference type="EMBL" id="JBBJCI010000224">
    <property type="protein sequence ID" value="KAK7239247.1"/>
    <property type="molecule type" value="Genomic_DNA"/>
</dbReference>
<keyword evidence="2" id="KW-0732">Signal</keyword>
<reference evidence="4 5" key="1">
    <citation type="submission" date="2024-03" db="EMBL/GenBank/DDBJ databases">
        <title>Aureococcus anophagefferens CCMP1851 and Kratosvirus quantuckense: Draft genome of a second virus-susceptible host strain in the model system.</title>
        <authorList>
            <person name="Chase E."/>
            <person name="Truchon A.R."/>
            <person name="Schepens W."/>
            <person name="Wilhelm S.W."/>
        </authorList>
    </citation>
    <scope>NUCLEOTIDE SEQUENCE [LARGE SCALE GENOMIC DNA]</scope>
    <source>
        <strain evidence="4 5">CCMP1851</strain>
    </source>
</reference>
<dbReference type="InterPro" id="IPR042095">
    <property type="entry name" value="SUMF_sf"/>
</dbReference>
<protein>
    <submittedName>
        <fullName evidence="4">Formylglycine-generating oxidase</fullName>
    </submittedName>
</protein>
<feature type="compositionally biased region" description="Basic and acidic residues" evidence="1">
    <location>
        <begin position="345"/>
        <end position="354"/>
    </location>
</feature>
<organism evidence="4 5">
    <name type="scientific">Aureococcus anophagefferens</name>
    <name type="common">Harmful bloom alga</name>
    <dbReference type="NCBI Taxonomy" id="44056"/>
    <lineage>
        <taxon>Eukaryota</taxon>
        <taxon>Sar</taxon>
        <taxon>Stramenopiles</taxon>
        <taxon>Ochrophyta</taxon>
        <taxon>Pelagophyceae</taxon>
        <taxon>Pelagomonadales</taxon>
        <taxon>Pelagomonadaceae</taxon>
        <taxon>Aureococcus</taxon>
    </lineage>
</organism>
<feature type="region of interest" description="Disordered" evidence="1">
    <location>
        <begin position="331"/>
        <end position="354"/>
    </location>
</feature>
<feature type="signal peptide" evidence="2">
    <location>
        <begin position="1"/>
        <end position="17"/>
    </location>
</feature>
<dbReference type="PANTHER" id="PTHR23150">
    <property type="entry name" value="SULFATASE MODIFYING FACTOR 1, 2"/>
    <property type="match status" value="1"/>
</dbReference>
<evidence type="ECO:0000256" key="1">
    <source>
        <dbReference type="SAM" id="MobiDB-lite"/>
    </source>
</evidence>
<evidence type="ECO:0000313" key="4">
    <source>
        <dbReference type="EMBL" id="KAK7239247.1"/>
    </source>
</evidence>
<evidence type="ECO:0000256" key="2">
    <source>
        <dbReference type="SAM" id="SignalP"/>
    </source>
</evidence>
<sequence>MVCSVLRVAPLVAAVFAVKAPVDKALTEQVLVKAGWLTFGTSFADDDVPKDFAPEDKEGEQLESLKESLGDDVFGAIAGATGMDKRPSSLSRDGAKAASHRRVPAFRIDPTAVSNDQFKRFVRDTQYLTEAENFRWSFVLELTASAPAPLLASNATINQSDAKNGLGRVQASPWWMGVFGAYWRKPEGPDSSLRGRGDHPATHISWNDASAYCKWAGRRLPTEVEWEMAARGGLEDEPFPWGDADHDPWTRLNAWEAGQQKGDSTWEGEFPDENSARDGFVGPGPVDAYAPNAFGIYNALGNVWEWCAGGTAEKRPMRGAVWKSNLQPDFNTADSGSQNTGFRCASDHVADGEL</sequence>
<evidence type="ECO:0000259" key="3">
    <source>
        <dbReference type="Pfam" id="PF03781"/>
    </source>
</evidence>
<dbReference type="InterPro" id="IPR016187">
    <property type="entry name" value="CTDL_fold"/>
</dbReference>
<dbReference type="Gene3D" id="3.90.1580.10">
    <property type="entry name" value="paralog of FGE (formylglycine-generating enzyme)"/>
    <property type="match status" value="1"/>
</dbReference>
<dbReference type="Pfam" id="PF03781">
    <property type="entry name" value="FGE-sulfatase"/>
    <property type="match status" value="1"/>
</dbReference>
<gene>
    <name evidence="4" type="ORF">SO694_00025160</name>
</gene>
<feature type="domain" description="Sulfatase-modifying factor enzyme-like" evidence="3">
    <location>
        <begin position="91"/>
        <end position="310"/>
    </location>
</feature>
<proteinExistence type="predicted"/>
<feature type="chain" id="PRO_5047128116" evidence="2">
    <location>
        <begin position="18"/>
        <end position="354"/>
    </location>
</feature>
<evidence type="ECO:0000313" key="5">
    <source>
        <dbReference type="Proteomes" id="UP001363151"/>
    </source>
</evidence>
<accession>A0ABR1FVB2</accession>
<feature type="compositionally biased region" description="Polar residues" evidence="1">
    <location>
        <begin position="331"/>
        <end position="341"/>
    </location>
</feature>
<name>A0ABR1FVB2_AURAN</name>